<feature type="transmembrane region" description="Helical" evidence="6">
    <location>
        <begin position="611"/>
        <end position="628"/>
    </location>
</feature>
<dbReference type="Proteomes" id="UP000501107">
    <property type="component" value="Chromosome"/>
</dbReference>
<evidence type="ECO:0000256" key="1">
    <source>
        <dbReference type="ARBA" id="ARBA00004651"/>
    </source>
</evidence>
<comment type="similarity">
    <text evidence="6">Belongs to the ABC-4 integral membrane protein family.</text>
</comment>
<dbReference type="EMBL" id="CP053980">
    <property type="protein sequence ID" value="QKH24084.1"/>
    <property type="molecule type" value="Genomic_DNA"/>
</dbReference>
<feature type="domain" description="ABC3 transporter permease C-terminal" evidence="7">
    <location>
        <begin position="61"/>
        <end position="178"/>
    </location>
</feature>
<dbReference type="PANTHER" id="PTHR46795">
    <property type="entry name" value="ABC TRANSPORTER PERMEASE-RELATED-RELATED"/>
    <property type="match status" value="1"/>
</dbReference>
<sequence length="638" mass="74441">MNIRQLALQNIKGNWRNYKVFFLSSCFAIFASFAYMSVIVHPYMQETMWYQNVRWGLIICNVIIISFFVIFILYSTSIFIEARKKELGLYMLMGATKSSVIGVIMTEQILIGVFANIFGIGLGMIFLKLFFMVFSMLLGLPRELPVIFDLRAIGGTFIAYMAVFVLLSFISALRIWNIKIIRLLKEFRTDKKEKKTSMWLCIFGFICLGIGYALALQATMPTIALYFFLPVSILVFFGTYFSFTHGTAQILEMIKRNKKIMYTYPYLFIVNQLSHRMKENGRFFFLMSMATTFVVTATGTVFLYFSGMQDMWRGGGVHSFSYIEKGTSSHEVFAEGTVEQLLHQYGYDDFQYRSFVGVYASFQSNKGETTIVPLIKGSEYNQEARKQKQKTYYPKKGTVTLVYYNKYNNSNVYNQKEIQLQVMNQPYQFVFNGQKEGIQFNYHPSYINGLFFVMNDEDFDSIANQVPDSEKMIYRGYTLPNIENTKELNEDLRKHMKQDKDNAFRSNMELYVNMKSFGDITLFLGSFISILFFLTSCSIVYFKWFHNIASDRKQYGVLSKLGMTKEEVWKISRWQLCMLFFAPIIVGSMHSAVALYTFHNMMFMDGSLRKVGLFILFYIAACIMYFFFAQREYRKHLD</sequence>
<feature type="transmembrane region" description="Helical" evidence="6">
    <location>
        <begin position="157"/>
        <end position="176"/>
    </location>
</feature>
<protein>
    <submittedName>
        <fullName evidence="9">ABC transporter permease</fullName>
    </submittedName>
    <submittedName>
        <fullName evidence="8">FtsX-like permease family protein</fullName>
    </submittedName>
</protein>
<dbReference type="AlphaFoldDB" id="A0A0B5NJ42"/>
<feature type="transmembrane region" description="Helical" evidence="6">
    <location>
        <begin position="55"/>
        <end position="75"/>
    </location>
</feature>
<evidence type="ECO:0000256" key="3">
    <source>
        <dbReference type="ARBA" id="ARBA00022692"/>
    </source>
</evidence>
<gene>
    <name evidence="8" type="ORF">BF38_188</name>
    <name evidence="9" type="ORF">FOC89_08710</name>
</gene>
<evidence type="ECO:0000256" key="4">
    <source>
        <dbReference type="ARBA" id="ARBA00022989"/>
    </source>
</evidence>
<keyword evidence="2 6" id="KW-1003">Cell membrane</keyword>
<evidence type="ECO:0000313" key="10">
    <source>
        <dbReference type="Proteomes" id="UP000031876"/>
    </source>
</evidence>
<dbReference type="InterPro" id="IPR052536">
    <property type="entry name" value="ABC-4_Integral_Memb_Prot"/>
</dbReference>
<feature type="transmembrane region" description="Helical" evidence="6">
    <location>
        <begin position="113"/>
        <end position="137"/>
    </location>
</feature>
<evidence type="ECO:0000256" key="2">
    <source>
        <dbReference type="ARBA" id="ARBA00022475"/>
    </source>
</evidence>
<evidence type="ECO:0000259" key="7">
    <source>
        <dbReference type="Pfam" id="PF02687"/>
    </source>
</evidence>
<organism evidence="9 11">
    <name type="scientific">Bacillus thuringiensis</name>
    <dbReference type="NCBI Taxonomy" id="1428"/>
    <lineage>
        <taxon>Bacteria</taxon>
        <taxon>Bacillati</taxon>
        <taxon>Bacillota</taxon>
        <taxon>Bacilli</taxon>
        <taxon>Bacillales</taxon>
        <taxon>Bacillaceae</taxon>
        <taxon>Bacillus</taxon>
        <taxon>Bacillus cereus group</taxon>
    </lineage>
</organism>
<comment type="subcellular location">
    <subcellularLocation>
        <location evidence="1 6">Cell membrane</location>
        <topology evidence="1 6">Multi-pass membrane protein</topology>
    </subcellularLocation>
</comment>
<dbReference type="Proteomes" id="UP000031876">
    <property type="component" value="Chromosome"/>
</dbReference>
<dbReference type="PANTHER" id="PTHR46795:SF1">
    <property type="entry name" value="ABC TRANSPORTER PERMEASE PROTEIN"/>
    <property type="match status" value="1"/>
</dbReference>
<evidence type="ECO:0000313" key="9">
    <source>
        <dbReference type="EMBL" id="QKH24084.1"/>
    </source>
</evidence>
<feature type="transmembrane region" description="Helical" evidence="6">
    <location>
        <begin position="283"/>
        <end position="305"/>
    </location>
</feature>
<keyword evidence="4 6" id="KW-1133">Transmembrane helix</keyword>
<evidence type="ECO:0000313" key="11">
    <source>
        <dbReference type="Proteomes" id="UP000501107"/>
    </source>
</evidence>
<feature type="transmembrane region" description="Helical" evidence="6">
    <location>
        <begin position="223"/>
        <end position="243"/>
    </location>
</feature>
<feature type="transmembrane region" description="Helical" evidence="6">
    <location>
        <begin position="20"/>
        <end position="43"/>
    </location>
</feature>
<reference evidence="9 11" key="2">
    <citation type="submission" date="2020-05" db="EMBL/GenBank/DDBJ databases">
        <title>FDA dAtabase for Regulatory Grade micrObial Sequences (FDA-ARGOS): Supporting development and validation of Infectious Disease Dx tests.</title>
        <authorList>
            <person name="Nelson B."/>
            <person name="Plummer A."/>
            <person name="Tallon L."/>
            <person name="Sadzewicz L."/>
            <person name="Zhao X."/>
            <person name="Vavikolanu K."/>
            <person name="Mehta A."/>
            <person name="Aluvathingal J."/>
            <person name="Nadendla S."/>
            <person name="Myers T."/>
            <person name="Yan Y."/>
            <person name="Sichtig H."/>
        </authorList>
    </citation>
    <scope>NUCLEOTIDE SEQUENCE [LARGE SCALE GENOMIC DNA]</scope>
    <source>
        <strain evidence="9 11">FDAARGOS_795</strain>
    </source>
</reference>
<dbReference type="EMBL" id="CP009335">
    <property type="protein sequence ID" value="AJG77779.1"/>
    <property type="molecule type" value="Genomic_DNA"/>
</dbReference>
<reference evidence="8 10" key="1">
    <citation type="journal article" date="2015" name="Genome Announc.">
        <title>Complete genome sequences for 35 biothreat assay-relevant bacillus species.</title>
        <authorList>
            <person name="Johnson S.L."/>
            <person name="Daligault H.E."/>
            <person name="Davenport K.W."/>
            <person name="Jaissle J."/>
            <person name="Frey K.G."/>
            <person name="Ladner J.T."/>
            <person name="Broomall S.M."/>
            <person name="Bishop-Lilly K.A."/>
            <person name="Bruce D.C."/>
            <person name="Gibbons H.S."/>
            <person name="Coyne S.R."/>
            <person name="Lo C.C."/>
            <person name="Meincke L."/>
            <person name="Munk A.C."/>
            <person name="Koroleva G.I."/>
            <person name="Rosenzweig C.N."/>
            <person name="Palacios G.F."/>
            <person name="Redden C.L."/>
            <person name="Minogue T.D."/>
            <person name="Chain P.S."/>
        </authorList>
    </citation>
    <scope>NUCLEOTIDE SEQUENCE [LARGE SCALE GENOMIC DNA]</scope>
    <source>
        <strain evidence="8 10">HD1011</strain>
    </source>
</reference>
<keyword evidence="3 6" id="KW-0812">Transmembrane</keyword>
<feature type="transmembrane region" description="Helical" evidence="6">
    <location>
        <begin position="520"/>
        <end position="542"/>
    </location>
</feature>
<feature type="transmembrane region" description="Helical" evidence="6">
    <location>
        <begin position="576"/>
        <end position="599"/>
    </location>
</feature>
<feature type="transmembrane region" description="Helical" evidence="6">
    <location>
        <begin position="197"/>
        <end position="217"/>
    </location>
</feature>
<dbReference type="InterPro" id="IPR003838">
    <property type="entry name" value="ABC3_permease_C"/>
</dbReference>
<dbReference type="Pfam" id="PF02687">
    <property type="entry name" value="FtsX"/>
    <property type="match status" value="1"/>
</dbReference>
<evidence type="ECO:0000256" key="5">
    <source>
        <dbReference type="ARBA" id="ARBA00023136"/>
    </source>
</evidence>
<accession>A0A0B5NJ42</accession>
<dbReference type="PIRSF" id="PIRSF018968">
    <property type="entry name" value="ABC_permease_BceB"/>
    <property type="match status" value="1"/>
</dbReference>
<dbReference type="KEGG" id="btw:BF38_188"/>
<evidence type="ECO:0000313" key="8">
    <source>
        <dbReference type="EMBL" id="AJG77779.1"/>
    </source>
</evidence>
<dbReference type="InterPro" id="IPR027022">
    <property type="entry name" value="ABC_permease_BceB-typ"/>
</dbReference>
<dbReference type="RefSeq" id="WP_001026346.1">
    <property type="nucleotide sequence ID" value="NZ_CP009335.1"/>
</dbReference>
<dbReference type="GO" id="GO:0005886">
    <property type="term" value="C:plasma membrane"/>
    <property type="evidence" value="ECO:0007669"/>
    <property type="project" value="UniProtKB-SubCell"/>
</dbReference>
<evidence type="ECO:0000256" key="6">
    <source>
        <dbReference type="PIRNR" id="PIRNR018968"/>
    </source>
</evidence>
<dbReference type="GO" id="GO:0055085">
    <property type="term" value="P:transmembrane transport"/>
    <property type="evidence" value="ECO:0007669"/>
    <property type="project" value="UniProtKB-UniRule"/>
</dbReference>
<name>A0A0B5NJ42_BACTU</name>
<keyword evidence="5 6" id="KW-0472">Membrane</keyword>
<proteinExistence type="inferred from homology"/>
<keyword evidence="6" id="KW-0813">Transport</keyword>